<dbReference type="GO" id="GO:0016788">
    <property type="term" value="F:hydrolase activity, acting on ester bonds"/>
    <property type="evidence" value="ECO:0007669"/>
    <property type="project" value="InterPro"/>
</dbReference>
<dbReference type="SUPFAM" id="SSF53474">
    <property type="entry name" value="alpha/beta-Hydrolases"/>
    <property type="match status" value="1"/>
</dbReference>
<protein>
    <submittedName>
        <fullName evidence="4">PGAP1-like protein</fullName>
    </submittedName>
</protein>
<dbReference type="Gene3D" id="3.40.50.1820">
    <property type="entry name" value="alpha/beta hydrolase"/>
    <property type="match status" value="1"/>
</dbReference>
<dbReference type="Pfam" id="PF07819">
    <property type="entry name" value="PGAP1"/>
    <property type="match status" value="1"/>
</dbReference>
<evidence type="ECO:0000313" key="4">
    <source>
        <dbReference type="EMBL" id="CUX79058.1"/>
    </source>
</evidence>
<accession>A0A110BIL2</accession>
<feature type="region of interest" description="Disordered" evidence="1">
    <location>
        <begin position="297"/>
        <end position="318"/>
    </location>
</feature>
<dbReference type="InterPro" id="IPR012908">
    <property type="entry name" value="PGAP1-ab_dom-like"/>
</dbReference>
<name>A0A110BIL2_NIACI</name>
<reference evidence="4" key="1">
    <citation type="submission" date="2015-12" db="EMBL/GenBank/DDBJ databases">
        <authorList>
            <person name="Shamseldin A."/>
            <person name="Moawad H."/>
            <person name="Abd El-Rahim W.M."/>
            <person name="Sadowsky M.J."/>
        </authorList>
    </citation>
    <scope>NUCLEOTIDE SEQUENCE</scope>
    <source>
        <strain evidence="4">ATCC 31805</strain>
    </source>
</reference>
<dbReference type="InterPro" id="IPR029058">
    <property type="entry name" value="AB_hydrolase_fold"/>
</dbReference>
<proteinExistence type="predicted"/>
<dbReference type="EMBL" id="LN999013">
    <property type="protein sequence ID" value="CUX79058.1"/>
    <property type="molecule type" value="Genomic_DNA"/>
</dbReference>
<evidence type="ECO:0000256" key="2">
    <source>
        <dbReference type="SAM" id="SignalP"/>
    </source>
</evidence>
<keyword evidence="2" id="KW-0732">Signal</keyword>
<dbReference type="AlphaFoldDB" id="A0A110BIL2"/>
<feature type="chain" id="PRO_5007142978" evidence="2">
    <location>
        <begin position="29"/>
        <end position="525"/>
    </location>
</feature>
<reference evidence="4" key="2">
    <citation type="submission" date="2016-02" db="EMBL/GenBank/DDBJ databases">
        <title>Octapeptins revisited.</title>
        <authorList>
            <person name="Velkov T."/>
        </authorList>
    </citation>
    <scope>NUCLEOTIDE SEQUENCE</scope>
    <source>
        <strain evidence="4">ATCC 31805</strain>
    </source>
</reference>
<feature type="domain" description="GPI inositol-deacylase PGAP1-like alpha/beta" evidence="3">
    <location>
        <begin position="105"/>
        <end position="166"/>
    </location>
</feature>
<evidence type="ECO:0000259" key="3">
    <source>
        <dbReference type="Pfam" id="PF07819"/>
    </source>
</evidence>
<feature type="signal peptide" evidence="2">
    <location>
        <begin position="1"/>
        <end position="28"/>
    </location>
</feature>
<evidence type="ECO:0000256" key="1">
    <source>
        <dbReference type="SAM" id="MobiDB-lite"/>
    </source>
</evidence>
<sequence length="525" mass="56833" precursor="true">MLLMNKRVLTLLLSCLLLWAVVAAPASAAAPDPNLSGVPGTWAPGATPSNLNPNYPVILFVQGLTANAGTWYETNDMYQTAYNNGYQTAFVELYDSGGPSKNMWDNGKLLADKIVEISKAFPGKKLVIVAHSKGGVDSQTALVHYGAYPYVSHVITLGSPHHGSQLADLAYSDWAGWLADLIGYKTEGTYSMQTSYMNYFRSITDSHANVSKNKIYTFAGDGWHDSSPIYLIGGLYLSKFGSNDGVVTVTSAHNPKGTMVKIGPWDHKVVHNGTPMFPLIKPYLAASAGLAAEAEGGSAGQSAARETNPLDRVQPGSTLIRGGKHESIAVERFLVENDVRSITFDWIADQPADRLELIAPNGEKRTLDVKVEQDQELFKNGWHHTAVVAKPEQGEWTLQAQSKKPGAHLLTVQYDSALSDSLKLTTQDKQKFRVEADGSGLSSNKLNVRYNVSFIPEQGNPGKKQVQSLKKQAVAGANNELDLTAAQEPGVYQTSVEVQGATAQGAPFERSLLRSVYVDKQGGRH</sequence>
<organism evidence="4">
    <name type="scientific">Niallia circulans</name>
    <name type="common">Bacillus circulans</name>
    <dbReference type="NCBI Taxonomy" id="1397"/>
    <lineage>
        <taxon>Bacteria</taxon>
        <taxon>Bacillati</taxon>
        <taxon>Bacillota</taxon>
        <taxon>Bacilli</taxon>
        <taxon>Bacillales</taxon>
        <taxon>Bacillaceae</taxon>
        <taxon>Niallia</taxon>
    </lineage>
</organism>